<name>A0ABV0QXU4_9TELE</name>
<evidence type="ECO:0000256" key="1">
    <source>
        <dbReference type="SAM" id="MobiDB-lite"/>
    </source>
</evidence>
<feature type="compositionally biased region" description="Basic and acidic residues" evidence="1">
    <location>
        <begin position="77"/>
        <end position="91"/>
    </location>
</feature>
<feature type="compositionally biased region" description="Polar residues" evidence="1">
    <location>
        <begin position="37"/>
        <end position="53"/>
    </location>
</feature>
<keyword evidence="3" id="KW-1185">Reference proteome</keyword>
<accession>A0ABV0QXU4</accession>
<feature type="region of interest" description="Disordered" evidence="1">
    <location>
        <begin position="75"/>
        <end position="104"/>
    </location>
</feature>
<evidence type="ECO:0000313" key="2">
    <source>
        <dbReference type="EMBL" id="MEQ2200674.1"/>
    </source>
</evidence>
<feature type="non-terminal residue" evidence="2">
    <location>
        <position position="1"/>
    </location>
</feature>
<comment type="caution">
    <text evidence="2">The sequence shown here is derived from an EMBL/GenBank/DDBJ whole genome shotgun (WGS) entry which is preliminary data.</text>
</comment>
<protein>
    <submittedName>
        <fullName evidence="2">Uncharacterized protein</fullName>
    </submittedName>
</protein>
<gene>
    <name evidence="2" type="ORF">XENOCAPTIV_001546</name>
</gene>
<sequence>DDSGFGFDLFAGTLGNCGVVFSRNGKSGWDSDPFANSYPTASSGTEDPLSSTLVSDSHGFISTVIQPNYICGTAAEQNREVNKPRNPKEQENSDMSEDEAANRRLGKLYQELDTGKEEVLCLPSSPLSMIG</sequence>
<evidence type="ECO:0000313" key="3">
    <source>
        <dbReference type="Proteomes" id="UP001434883"/>
    </source>
</evidence>
<proteinExistence type="predicted"/>
<organism evidence="2 3">
    <name type="scientific">Xenoophorus captivus</name>
    <dbReference type="NCBI Taxonomy" id="1517983"/>
    <lineage>
        <taxon>Eukaryota</taxon>
        <taxon>Metazoa</taxon>
        <taxon>Chordata</taxon>
        <taxon>Craniata</taxon>
        <taxon>Vertebrata</taxon>
        <taxon>Euteleostomi</taxon>
        <taxon>Actinopterygii</taxon>
        <taxon>Neopterygii</taxon>
        <taxon>Teleostei</taxon>
        <taxon>Neoteleostei</taxon>
        <taxon>Acanthomorphata</taxon>
        <taxon>Ovalentaria</taxon>
        <taxon>Atherinomorphae</taxon>
        <taxon>Cyprinodontiformes</taxon>
        <taxon>Goodeidae</taxon>
        <taxon>Xenoophorus</taxon>
    </lineage>
</organism>
<feature type="region of interest" description="Disordered" evidence="1">
    <location>
        <begin position="27"/>
        <end position="53"/>
    </location>
</feature>
<dbReference type="EMBL" id="JAHRIN010026356">
    <property type="protein sequence ID" value="MEQ2200674.1"/>
    <property type="molecule type" value="Genomic_DNA"/>
</dbReference>
<reference evidence="2 3" key="1">
    <citation type="submission" date="2021-06" db="EMBL/GenBank/DDBJ databases">
        <authorList>
            <person name="Palmer J.M."/>
        </authorList>
    </citation>
    <scope>NUCLEOTIDE SEQUENCE [LARGE SCALE GENOMIC DNA]</scope>
    <source>
        <strain evidence="2 3">XC_2019</strain>
        <tissue evidence="2">Muscle</tissue>
    </source>
</reference>
<dbReference type="Proteomes" id="UP001434883">
    <property type="component" value="Unassembled WGS sequence"/>
</dbReference>